<reference evidence="10 11" key="1">
    <citation type="submission" date="2022-11" db="EMBL/GenBank/DDBJ databases">
        <title>Study of microbial diversity in lake waters.</title>
        <authorList>
            <person name="Zhang J."/>
        </authorList>
    </citation>
    <scope>NUCLEOTIDE SEQUENCE [LARGE SCALE GENOMIC DNA]</scope>
    <source>
        <strain evidence="10 11">DT12</strain>
    </source>
</reference>
<keyword evidence="4 6" id="KW-0450">Lipoyl</keyword>
<dbReference type="Pfam" id="PF02817">
    <property type="entry name" value="E3_binding"/>
    <property type="match status" value="1"/>
</dbReference>
<dbReference type="EC" id="2.3.1.-" evidence="6"/>
<dbReference type="Pfam" id="PF00364">
    <property type="entry name" value="Biotin_lipoyl"/>
    <property type="match status" value="1"/>
</dbReference>
<dbReference type="InterPro" id="IPR050743">
    <property type="entry name" value="2-oxoacid_DH_E2_comp"/>
</dbReference>
<organism evidence="10 11">
    <name type="scientific">Tumebacillus lacus</name>
    <dbReference type="NCBI Taxonomy" id="2995335"/>
    <lineage>
        <taxon>Bacteria</taxon>
        <taxon>Bacillati</taxon>
        <taxon>Bacillota</taxon>
        <taxon>Bacilli</taxon>
        <taxon>Bacillales</taxon>
        <taxon>Alicyclobacillaceae</taxon>
        <taxon>Tumebacillus</taxon>
    </lineage>
</organism>
<dbReference type="Pfam" id="PF00198">
    <property type="entry name" value="2-oxoacid_dh"/>
    <property type="match status" value="1"/>
</dbReference>
<keyword evidence="11" id="KW-1185">Reference proteome</keyword>
<dbReference type="PROSITE" id="PS51826">
    <property type="entry name" value="PSBD"/>
    <property type="match status" value="1"/>
</dbReference>
<accession>A0ABT3WWW5</accession>
<keyword evidence="5 6" id="KW-0012">Acyltransferase</keyword>
<dbReference type="InterPro" id="IPR023213">
    <property type="entry name" value="CAT-like_dom_sf"/>
</dbReference>
<dbReference type="PANTHER" id="PTHR43178">
    <property type="entry name" value="DIHYDROLIPOAMIDE ACETYLTRANSFERASE COMPONENT OF PYRUVATE DEHYDROGENASE COMPLEX"/>
    <property type="match status" value="1"/>
</dbReference>
<gene>
    <name evidence="10" type="ORF">OS242_04195</name>
</gene>
<dbReference type="InterPro" id="IPR004167">
    <property type="entry name" value="PSBD"/>
</dbReference>
<comment type="caution">
    <text evidence="10">The sequence shown here is derived from an EMBL/GenBank/DDBJ whole genome shotgun (WGS) entry which is preliminary data.</text>
</comment>
<feature type="region of interest" description="Disordered" evidence="7">
    <location>
        <begin position="97"/>
        <end position="121"/>
    </location>
</feature>
<dbReference type="Proteomes" id="UP001208017">
    <property type="component" value="Unassembled WGS sequence"/>
</dbReference>
<dbReference type="RefSeq" id="WP_267150379.1">
    <property type="nucleotide sequence ID" value="NZ_JAPMLT010000001.1"/>
</dbReference>
<evidence type="ECO:0000256" key="4">
    <source>
        <dbReference type="ARBA" id="ARBA00022823"/>
    </source>
</evidence>
<dbReference type="InterPro" id="IPR036625">
    <property type="entry name" value="E3-bd_dom_sf"/>
</dbReference>
<dbReference type="Gene3D" id="3.30.559.10">
    <property type="entry name" value="Chloramphenicol acetyltransferase-like domain"/>
    <property type="match status" value="1"/>
</dbReference>
<sequence>MATLLMPQLGESVTEGTIAKWLKQVGDKINKYDPLAEVITDKVNAEVPSEFVGTLTEILVPEGATVAVGTPIAVITEEGAAPAPAAATPAAAAAPTPAAAPAAPSAPVAAPAPAAKQPGGPRFSPAVMAMIQEHGVDPSLITGTGAGGRITRKDVQAFLANGGAAAAAAPTAGLTKTEEDLSSVAAPTMPATGLTELGAQGVSQAAAAPAPVAKAPAYQAADGDTVIEATNVRKTIARRMVESKHNAPHAWTMIEVDVTNLSKFRDKSKGEFKKKEGVNLTFLPFFIKAVVEALKEYPIINSTWQDDKIIIKKDINISIAVASDDALYVPVIKNADRLSVLGLAHAINDLAARARSGRLTANDMSGGTFTVNNTGAFGSIQSMPIINAPQAAILSMESIVKRPVVMPDDSFAIRSMVNLCMSLDHRVLDGWVCGQFLQSVKKRLETMTDPTLY</sequence>
<name>A0ABT3WWW5_9BACL</name>
<evidence type="ECO:0000313" key="11">
    <source>
        <dbReference type="Proteomes" id="UP001208017"/>
    </source>
</evidence>
<dbReference type="SUPFAM" id="SSF52777">
    <property type="entry name" value="CoA-dependent acyltransferases"/>
    <property type="match status" value="1"/>
</dbReference>
<dbReference type="Gene3D" id="2.40.50.100">
    <property type="match status" value="1"/>
</dbReference>
<evidence type="ECO:0000256" key="3">
    <source>
        <dbReference type="ARBA" id="ARBA00022679"/>
    </source>
</evidence>
<evidence type="ECO:0000256" key="7">
    <source>
        <dbReference type="SAM" id="MobiDB-lite"/>
    </source>
</evidence>
<dbReference type="PROSITE" id="PS50968">
    <property type="entry name" value="BIOTINYL_LIPOYL"/>
    <property type="match status" value="1"/>
</dbReference>
<dbReference type="InterPro" id="IPR003016">
    <property type="entry name" value="2-oxoA_DH_lipoyl-BS"/>
</dbReference>
<dbReference type="PROSITE" id="PS00189">
    <property type="entry name" value="LIPOYL"/>
    <property type="match status" value="1"/>
</dbReference>
<keyword evidence="3 6" id="KW-0808">Transferase</keyword>
<evidence type="ECO:0000256" key="6">
    <source>
        <dbReference type="RuleBase" id="RU003423"/>
    </source>
</evidence>
<proteinExistence type="inferred from homology"/>
<dbReference type="Gene3D" id="4.10.320.10">
    <property type="entry name" value="E3-binding domain"/>
    <property type="match status" value="1"/>
</dbReference>
<evidence type="ECO:0000313" key="10">
    <source>
        <dbReference type="EMBL" id="MCX7569160.1"/>
    </source>
</evidence>
<dbReference type="EMBL" id="JAPMLT010000001">
    <property type="protein sequence ID" value="MCX7569160.1"/>
    <property type="molecule type" value="Genomic_DNA"/>
</dbReference>
<dbReference type="InterPro" id="IPR000089">
    <property type="entry name" value="Biotin_lipoyl"/>
</dbReference>
<dbReference type="InterPro" id="IPR011053">
    <property type="entry name" value="Single_hybrid_motif"/>
</dbReference>
<comment type="cofactor">
    <cofactor evidence="1 6">
        <name>(R)-lipoate</name>
        <dbReference type="ChEBI" id="CHEBI:83088"/>
    </cofactor>
</comment>
<feature type="compositionally biased region" description="Low complexity" evidence="7">
    <location>
        <begin position="97"/>
        <end position="115"/>
    </location>
</feature>
<evidence type="ECO:0000256" key="1">
    <source>
        <dbReference type="ARBA" id="ARBA00001938"/>
    </source>
</evidence>
<dbReference type="SUPFAM" id="SSF47005">
    <property type="entry name" value="Peripheral subunit-binding domain of 2-oxo acid dehydrogenase complex"/>
    <property type="match status" value="1"/>
</dbReference>
<dbReference type="PANTHER" id="PTHR43178:SF5">
    <property type="entry name" value="LIPOAMIDE ACYLTRANSFERASE COMPONENT OF BRANCHED-CHAIN ALPHA-KETO ACID DEHYDROGENASE COMPLEX, MITOCHONDRIAL"/>
    <property type="match status" value="1"/>
</dbReference>
<evidence type="ECO:0000256" key="2">
    <source>
        <dbReference type="ARBA" id="ARBA00007317"/>
    </source>
</evidence>
<evidence type="ECO:0000259" key="8">
    <source>
        <dbReference type="PROSITE" id="PS50968"/>
    </source>
</evidence>
<feature type="domain" description="Lipoyl-binding" evidence="8">
    <location>
        <begin position="1"/>
        <end position="76"/>
    </location>
</feature>
<protein>
    <recommendedName>
        <fullName evidence="6">Dihydrolipoamide acetyltransferase component of pyruvate dehydrogenase complex</fullName>
        <ecNumber evidence="6">2.3.1.-</ecNumber>
    </recommendedName>
</protein>
<comment type="similarity">
    <text evidence="2 6">Belongs to the 2-oxoacid dehydrogenase family.</text>
</comment>
<evidence type="ECO:0000259" key="9">
    <source>
        <dbReference type="PROSITE" id="PS51826"/>
    </source>
</evidence>
<feature type="domain" description="Peripheral subunit-binding (PSBD)" evidence="9">
    <location>
        <begin position="122"/>
        <end position="159"/>
    </location>
</feature>
<evidence type="ECO:0000256" key="5">
    <source>
        <dbReference type="ARBA" id="ARBA00023315"/>
    </source>
</evidence>
<dbReference type="SUPFAM" id="SSF51230">
    <property type="entry name" value="Single hybrid motif"/>
    <property type="match status" value="1"/>
</dbReference>
<dbReference type="InterPro" id="IPR001078">
    <property type="entry name" value="2-oxoacid_DH_actylTfrase"/>
</dbReference>
<dbReference type="CDD" id="cd06849">
    <property type="entry name" value="lipoyl_domain"/>
    <property type="match status" value="1"/>
</dbReference>